<dbReference type="Gene3D" id="2.40.10.10">
    <property type="entry name" value="Trypsin-like serine proteases"/>
    <property type="match status" value="2"/>
</dbReference>
<gene>
    <name evidence="2" type="ORF">ABEU19_004548</name>
</gene>
<organism evidence="2 3">
    <name type="scientific">Prescottella soli</name>
    <dbReference type="NCBI Taxonomy" id="1543852"/>
    <lineage>
        <taxon>Bacteria</taxon>
        <taxon>Bacillati</taxon>
        <taxon>Actinomycetota</taxon>
        <taxon>Actinomycetes</taxon>
        <taxon>Mycobacteriales</taxon>
        <taxon>Nocardiaceae</taxon>
        <taxon>Prescottella</taxon>
    </lineage>
</organism>
<reference evidence="2 3" key="1">
    <citation type="submission" date="2023-11" db="EMBL/GenBank/DDBJ databases">
        <authorList>
            <person name="Val-Calvo J."/>
            <person name="Scortti M."/>
            <person name="Vazquez-Boland J."/>
        </authorList>
    </citation>
    <scope>NUCLEOTIDE SEQUENCE [LARGE SCALE GENOMIC DNA]</scope>
    <source>
        <strain evidence="2 3">DSM 46662</strain>
    </source>
</reference>
<name>A0ABW9FZE9_9NOCA</name>
<dbReference type="SUPFAM" id="SSF50494">
    <property type="entry name" value="Trypsin-like serine proteases"/>
    <property type="match status" value="1"/>
</dbReference>
<keyword evidence="3" id="KW-1185">Reference proteome</keyword>
<sequence length="398" mass="42133">MPPYQSHPQTTGETNSMEIRKWLVKPAASFAICALGLTGVTVATATQANAGINGPVELPRLVSSGSNYEANLAAEADFWTLGRIAAAALSDTDQVAPTGGWDDLSAPWTDQGLVAKTVGKLLTEYTHSVTGAKMLSACSANVVTSSNKSVITSAGHCFKFTGIGTSPSNNGDWVATNVAFIPGFNGANLTRDYNSVQPAGTDIAPYGVWTVTRAWVPNIWYYNASWVLGSDVAMAVVDNPHDSRPIADVTGGQRIGFNQVSNPQTVYQFGYPTDNSRNWYGSKNNDGTNASNGANPSDWRDYDGRTMMYAHGTSFSDDYYYGNDLMSAMSPGSSGGPWLRDFDPATGTGVQIGVTSRFTNASGTLVPTVWMQGPASVSQGFGPATQEMYTKAQAAATN</sequence>
<evidence type="ECO:0000313" key="2">
    <source>
        <dbReference type="EMBL" id="MFM1731004.1"/>
    </source>
</evidence>
<evidence type="ECO:0000256" key="1">
    <source>
        <dbReference type="SAM" id="MobiDB-lite"/>
    </source>
</evidence>
<evidence type="ECO:0000313" key="3">
    <source>
        <dbReference type="Proteomes" id="UP001629744"/>
    </source>
</evidence>
<accession>A0ABW9FZE9</accession>
<dbReference type="EMBL" id="JBDLNU010000006">
    <property type="protein sequence ID" value="MFM1731004.1"/>
    <property type="molecule type" value="Genomic_DNA"/>
</dbReference>
<dbReference type="Proteomes" id="UP001629744">
    <property type="component" value="Unassembled WGS sequence"/>
</dbReference>
<dbReference type="InterPro" id="IPR043504">
    <property type="entry name" value="Peptidase_S1_PA_chymotrypsin"/>
</dbReference>
<evidence type="ECO:0008006" key="4">
    <source>
        <dbReference type="Google" id="ProtNLM"/>
    </source>
</evidence>
<comment type="caution">
    <text evidence="2">The sequence shown here is derived from an EMBL/GenBank/DDBJ whole genome shotgun (WGS) entry which is preliminary data.</text>
</comment>
<dbReference type="InterPro" id="IPR009003">
    <property type="entry name" value="Peptidase_S1_PA"/>
</dbReference>
<feature type="compositionally biased region" description="Polar residues" evidence="1">
    <location>
        <begin position="278"/>
        <end position="295"/>
    </location>
</feature>
<proteinExistence type="predicted"/>
<protein>
    <recommendedName>
        <fullName evidence="4">Peptidase</fullName>
    </recommendedName>
</protein>
<dbReference type="RefSeq" id="WP_408587337.1">
    <property type="nucleotide sequence ID" value="NZ_JBDLNU010000006.1"/>
</dbReference>
<feature type="region of interest" description="Disordered" evidence="1">
    <location>
        <begin position="278"/>
        <end position="297"/>
    </location>
</feature>